<dbReference type="Pfam" id="PF03591">
    <property type="entry name" value="AzlC"/>
    <property type="match status" value="1"/>
</dbReference>
<dbReference type="PANTHER" id="PTHR34979">
    <property type="entry name" value="INNER MEMBRANE PROTEIN YGAZ"/>
    <property type="match status" value="1"/>
</dbReference>
<evidence type="ECO:0000256" key="2">
    <source>
        <dbReference type="ARBA" id="ARBA00010735"/>
    </source>
</evidence>
<feature type="transmembrane region" description="Helical" evidence="8">
    <location>
        <begin position="128"/>
        <end position="150"/>
    </location>
</feature>
<feature type="transmembrane region" description="Helical" evidence="8">
    <location>
        <begin position="12"/>
        <end position="34"/>
    </location>
</feature>
<evidence type="ECO:0000256" key="8">
    <source>
        <dbReference type="SAM" id="Phobius"/>
    </source>
</evidence>
<keyword evidence="4" id="KW-1003">Cell membrane</keyword>
<dbReference type="RefSeq" id="WP_115279025.1">
    <property type="nucleotide sequence ID" value="NZ_AP022600.1"/>
</dbReference>
<gene>
    <name evidence="9" type="ORF">NCTC10821_03093</name>
</gene>
<evidence type="ECO:0000313" key="9">
    <source>
        <dbReference type="EMBL" id="STZ59559.1"/>
    </source>
</evidence>
<evidence type="ECO:0000256" key="3">
    <source>
        <dbReference type="ARBA" id="ARBA00022448"/>
    </source>
</evidence>
<reference evidence="9 10" key="1">
    <citation type="submission" date="2018-06" db="EMBL/GenBank/DDBJ databases">
        <authorList>
            <consortium name="Pathogen Informatics"/>
            <person name="Doyle S."/>
        </authorList>
    </citation>
    <scope>NUCLEOTIDE SEQUENCE [LARGE SCALE GENOMIC DNA]</scope>
    <source>
        <strain evidence="9 10">NCTC10821</strain>
    </source>
</reference>
<evidence type="ECO:0000256" key="7">
    <source>
        <dbReference type="ARBA" id="ARBA00023136"/>
    </source>
</evidence>
<keyword evidence="6 8" id="KW-1133">Transmembrane helix</keyword>
<dbReference type="PANTHER" id="PTHR34979:SF1">
    <property type="entry name" value="INNER MEMBRANE PROTEIN YGAZ"/>
    <property type="match status" value="1"/>
</dbReference>
<dbReference type="Proteomes" id="UP000254978">
    <property type="component" value="Unassembled WGS sequence"/>
</dbReference>
<dbReference type="AlphaFoldDB" id="A0A378TFP1"/>
<feature type="transmembrane region" description="Helical" evidence="8">
    <location>
        <begin position="206"/>
        <end position="223"/>
    </location>
</feature>
<evidence type="ECO:0000256" key="5">
    <source>
        <dbReference type="ARBA" id="ARBA00022692"/>
    </source>
</evidence>
<comment type="subcellular location">
    <subcellularLocation>
        <location evidence="1">Cell membrane</location>
        <topology evidence="1">Multi-pass membrane protein</topology>
    </subcellularLocation>
</comment>
<feature type="transmembrane region" description="Helical" evidence="8">
    <location>
        <begin position="156"/>
        <end position="175"/>
    </location>
</feature>
<dbReference type="InterPro" id="IPR011606">
    <property type="entry name" value="Brnchd-chn_aa_trnsp_permease"/>
</dbReference>
<name>A0A378TFP1_9MYCO</name>
<dbReference type="EMBL" id="UGQT01000001">
    <property type="protein sequence ID" value="STZ59559.1"/>
    <property type="molecule type" value="Genomic_DNA"/>
</dbReference>
<keyword evidence="7 8" id="KW-0472">Membrane</keyword>
<evidence type="ECO:0000256" key="1">
    <source>
        <dbReference type="ARBA" id="ARBA00004651"/>
    </source>
</evidence>
<keyword evidence="5 8" id="KW-0812">Transmembrane</keyword>
<comment type="similarity">
    <text evidence="2">Belongs to the AzlC family.</text>
</comment>
<keyword evidence="3" id="KW-0813">Transport</keyword>
<dbReference type="OrthoDB" id="5195391at2"/>
<keyword evidence="10" id="KW-1185">Reference proteome</keyword>
<protein>
    <submittedName>
        <fullName evidence="9">Azaleucine resistance protein AzlC</fullName>
    </submittedName>
</protein>
<proteinExistence type="inferred from homology"/>
<dbReference type="GO" id="GO:1903785">
    <property type="term" value="P:L-valine transmembrane transport"/>
    <property type="evidence" value="ECO:0007669"/>
    <property type="project" value="TreeGrafter"/>
</dbReference>
<sequence length="229" mass="23157">MPSEHARVQRVAAVVALTVASYGLPFGALSVAAGLNVWQTCFLSLVMFTGASQFALIGIIATGGVAAGPSAIANAALLGMRNAFYGVTLAPTLGVTGWRRWVAAHLTIDESTAVAVAQSTTALQRHGFWLTGGGVFVVWNVSSLLGALLGDAIGDVEALGLDAAAPAAFLGLLWPRLRRRQSLVVAVAAAGLAVAATPYLAAGVPVLLTVAVAVVVGVTNVFGEKGRAA</sequence>
<organism evidence="9 10">
    <name type="scientific">Mycolicibacterium tokaiense</name>
    <dbReference type="NCBI Taxonomy" id="39695"/>
    <lineage>
        <taxon>Bacteria</taxon>
        <taxon>Bacillati</taxon>
        <taxon>Actinomycetota</taxon>
        <taxon>Actinomycetes</taxon>
        <taxon>Mycobacteriales</taxon>
        <taxon>Mycobacteriaceae</taxon>
        <taxon>Mycolicibacterium</taxon>
    </lineage>
</organism>
<evidence type="ECO:0000256" key="6">
    <source>
        <dbReference type="ARBA" id="ARBA00022989"/>
    </source>
</evidence>
<dbReference type="GO" id="GO:0005886">
    <property type="term" value="C:plasma membrane"/>
    <property type="evidence" value="ECO:0007669"/>
    <property type="project" value="UniProtKB-SubCell"/>
</dbReference>
<evidence type="ECO:0000313" key="10">
    <source>
        <dbReference type="Proteomes" id="UP000254978"/>
    </source>
</evidence>
<accession>A0A378TFP1</accession>
<evidence type="ECO:0000256" key="4">
    <source>
        <dbReference type="ARBA" id="ARBA00022475"/>
    </source>
</evidence>
<feature type="transmembrane region" description="Helical" evidence="8">
    <location>
        <begin position="54"/>
        <end position="77"/>
    </location>
</feature>
<feature type="transmembrane region" description="Helical" evidence="8">
    <location>
        <begin position="182"/>
        <end position="200"/>
    </location>
</feature>